<dbReference type="GO" id="GO:0016747">
    <property type="term" value="F:acyltransferase activity, transferring groups other than amino-acyl groups"/>
    <property type="evidence" value="ECO:0007669"/>
    <property type="project" value="InterPro"/>
</dbReference>
<evidence type="ECO:0000259" key="1">
    <source>
        <dbReference type="PROSITE" id="PS51186"/>
    </source>
</evidence>
<proteinExistence type="predicted"/>
<feature type="domain" description="N-acetyltransferase" evidence="1">
    <location>
        <begin position="14"/>
        <end position="160"/>
    </location>
</feature>
<accession>A0A2M8ZCC0</accession>
<gene>
    <name evidence="2" type="ORF">H171_4722</name>
</gene>
<evidence type="ECO:0000313" key="2">
    <source>
        <dbReference type="EMBL" id="PJJ31083.1"/>
    </source>
</evidence>
<dbReference type="RefSeq" id="WP_242977064.1">
    <property type="nucleotide sequence ID" value="NZ_PGET01000001.1"/>
</dbReference>
<dbReference type="PANTHER" id="PTHR43305">
    <property type="entry name" value="FAMILY N-ACETYLTRANSFERASE, PUTATIVE (AFU_ORTHOLOGUE AFUA_2G01380)-RELATED"/>
    <property type="match status" value="1"/>
</dbReference>
<dbReference type="PROSITE" id="PS51186">
    <property type="entry name" value="GNAT"/>
    <property type="match status" value="1"/>
</dbReference>
<dbReference type="EMBL" id="PGET01000001">
    <property type="protein sequence ID" value="PJJ31083.1"/>
    <property type="molecule type" value="Genomic_DNA"/>
</dbReference>
<dbReference type="Proteomes" id="UP000231092">
    <property type="component" value="Unassembled WGS sequence"/>
</dbReference>
<dbReference type="PANTHER" id="PTHR43305:SF1">
    <property type="entry name" value="FAMILY N-ACETYLTRANSFERASE, PUTATIVE (AFU_ORTHOLOGUE AFUA_2G01380)-RELATED"/>
    <property type="match status" value="1"/>
</dbReference>
<name>A0A2M8ZCC0_9FIRM</name>
<keyword evidence="2" id="KW-0808">Transferase</keyword>
<reference evidence="2 3" key="1">
    <citation type="submission" date="2017-11" db="EMBL/GenBank/DDBJ databases">
        <title>Understudied soil microbes with underappreciated capabilities: Untangling the Clostridium saccharolyticum group.</title>
        <authorList>
            <person name="Leschine S."/>
        </authorList>
    </citation>
    <scope>NUCLEOTIDE SEQUENCE [LARGE SCALE GENOMIC DNA]</scope>
    <source>
        <strain evidence="2 3">18A</strain>
    </source>
</reference>
<dbReference type="SUPFAM" id="SSF55729">
    <property type="entry name" value="Acyl-CoA N-acyltransferases (Nat)"/>
    <property type="match status" value="1"/>
</dbReference>
<evidence type="ECO:0000313" key="3">
    <source>
        <dbReference type="Proteomes" id="UP000231092"/>
    </source>
</evidence>
<protein>
    <submittedName>
        <fullName evidence="2">Acetyltransferase (GNAT) family protein</fullName>
    </submittedName>
</protein>
<dbReference type="InterPro" id="IPR052777">
    <property type="entry name" value="Acetyltransferase_Enz"/>
</dbReference>
<comment type="caution">
    <text evidence="2">The sequence shown here is derived from an EMBL/GenBank/DDBJ whole genome shotgun (WGS) entry which is preliminary data.</text>
</comment>
<organism evidence="2 3">
    <name type="scientific">[Clostridium] celerecrescens 18A</name>
    <dbReference type="NCBI Taxonomy" id="1286362"/>
    <lineage>
        <taxon>Bacteria</taxon>
        <taxon>Bacillati</taxon>
        <taxon>Bacillota</taxon>
        <taxon>Clostridia</taxon>
        <taxon>Lachnospirales</taxon>
        <taxon>Lachnospiraceae</taxon>
        <taxon>Lacrimispora</taxon>
    </lineage>
</organism>
<dbReference type="Pfam" id="PF00583">
    <property type="entry name" value="Acetyltransf_1"/>
    <property type="match status" value="1"/>
</dbReference>
<dbReference type="AlphaFoldDB" id="A0A2M8ZCC0"/>
<dbReference type="Gene3D" id="3.40.630.30">
    <property type="match status" value="1"/>
</dbReference>
<dbReference type="InterPro" id="IPR016181">
    <property type="entry name" value="Acyl_CoA_acyltransferase"/>
</dbReference>
<sequence length="160" mass="18996">MEVRIELAYERPEEVIRLFTEYTDTIITKDTEVAKCLNFQHYDDEVKELGEKYGMPNGRLYVAYLNSDIVGCVALRQLDDRFCEMKRLYVRPGYRGKHIGNALIEQVIADARQIGYKHMRLDTFPFMDRAIQMYYRYGFYKIERYNDNPASTAVFMQLDL</sequence>
<dbReference type="CDD" id="cd04301">
    <property type="entry name" value="NAT_SF"/>
    <property type="match status" value="1"/>
</dbReference>
<dbReference type="InterPro" id="IPR000182">
    <property type="entry name" value="GNAT_dom"/>
</dbReference>